<proteinExistence type="predicted"/>
<evidence type="ECO:0000313" key="4">
    <source>
        <dbReference type="Proteomes" id="UP000280296"/>
    </source>
</evidence>
<dbReference type="Pfam" id="PF04471">
    <property type="entry name" value="Mrr_cat"/>
    <property type="match status" value="1"/>
</dbReference>
<dbReference type="AlphaFoldDB" id="A0A432MHR8"/>
<organism evidence="3 4">
    <name type="scientific">Tautonia sociabilis</name>
    <dbReference type="NCBI Taxonomy" id="2080755"/>
    <lineage>
        <taxon>Bacteria</taxon>
        <taxon>Pseudomonadati</taxon>
        <taxon>Planctomycetota</taxon>
        <taxon>Planctomycetia</taxon>
        <taxon>Isosphaerales</taxon>
        <taxon>Isosphaeraceae</taxon>
        <taxon>Tautonia</taxon>
    </lineage>
</organism>
<reference evidence="3 4" key="1">
    <citation type="submission" date="2018-12" db="EMBL/GenBank/DDBJ databases">
        <authorList>
            <person name="Toschakov S.V."/>
        </authorList>
    </citation>
    <scope>NUCLEOTIDE SEQUENCE [LARGE SCALE GENOMIC DNA]</scope>
    <source>
        <strain evidence="3 4">GM2012</strain>
    </source>
</reference>
<name>A0A432MHR8_9BACT</name>
<keyword evidence="3" id="KW-0255">Endonuclease</keyword>
<dbReference type="InterPro" id="IPR011856">
    <property type="entry name" value="tRNA_endonuc-like_dom_sf"/>
</dbReference>
<dbReference type="PANTHER" id="PTHR30015">
    <property type="entry name" value="MRR RESTRICTION SYSTEM PROTEIN"/>
    <property type="match status" value="1"/>
</dbReference>
<feature type="domain" description="Restriction endonuclease type IV Mrr" evidence="2">
    <location>
        <begin position="152"/>
        <end position="262"/>
    </location>
</feature>
<keyword evidence="3" id="KW-0540">Nuclease</keyword>
<protein>
    <submittedName>
        <fullName evidence="3">Restriction endonuclease</fullName>
    </submittedName>
</protein>
<dbReference type="RefSeq" id="WP_126726467.1">
    <property type="nucleotide sequence ID" value="NZ_RYZH01000031.1"/>
</dbReference>
<evidence type="ECO:0000259" key="2">
    <source>
        <dbReference type="Pfam" id="PF04471"/>
    </source>
</evidence>
<evidence type="ECO:0000313" key="3">
    <source>
        <dbReference type="EMBL" id="RUL86469.1"/>
    </source>
</evidence>
<dbReference type="GO" id="GO:0009307">
    <property type="term" value="P:DNA restriction-modification system"/>
    <property type="evidence" value="ECO:0007669"/>
    <property type="project" value="InterPro"/>
</dbReference>
<reference evidence="3 4" key="2">
    <citation type="submission" date="2019-01" db="EMBL/GenBank/DDBJ databases">
        <title>Tautonia sociabilis, a novel thermotolerant planctomycete of Isosphaeraceae family, isolated from a 4000 m deep subterranean habitat.</title>
        <authorList>
            <person name="Kovaleva O.L."/>
            <person name="Elcheninov A.G."/>
            <person name="Van Heerden E."/>
            <person name="Toshchakov S.V."/>
            <person name="Novikov A."/>
            <person name="Bonch-Osmolovskaya E.A."/>
            <person name="Kublanov I.V."/>
        </authorList>
    </citation>
    <scope>NUCLEOTIDE SEQUENCE [LARGE SCALE GENOMIC DNA]</scope>
    <source>
        <strain evidence="3 4">GM2012</strain>
    </source>
</reference>
<dbReference type="Proteomes" id="UP000280296">
    <property type="component" value="Unassembled WGS sequence"/>
</dbReference>
<comment type="caution">
    <text evidence="3">The sequence shown here is derived from an EMBL/GenBank/DDBJ whole genome shotgun (WGS) entry which is preliminary data.</text>
</comment>
<dbReference type="EMBL" id="RYZH01000031">
    <property type="protein sequence ID" value="RUL86469.1"/>
    <property type="molecule type" value="Genomic_DNA"/>
</dbReference>
<keyword evidence="4" id="KW-1185">Reference proteome</keyword>
<gene>
    <name evidence="3" type="ORF">TsocGM_15975</name>
</gene>
<feature type="coiled-coil region" evidence="1">
    <location>
        <begin position="121"/>
        <end position="155"/>
    </location>
</feature>
<keyword evidence="3" id="KW-0378">Hydrolase</keyword>
<keyword evidence="1" id="KW-0175">Coiled coil</keyword>
<accession>A0A432MHR8</accession>
<dbReference type="InterPro" id="IPR011335">
    <property type="entry name" value="Restrct_endonuc-II-like"/>
</dbReference>
<dbReference type="PANTHER" id="PTHR30015:SF7">
    <property type="entry name" value="TYPE IV METHYL-DIRECTED RESTRICTION ENZYME ECOKMRR"/>
    <property type="match status" value="1"/>
</dbReference>
<dbReference type="Gene3D" id="3.40.1350.10">
    <property type="match status" value="1"/>
</dbReference>
<dbReference type="GO" id="GO:0015666">
    <property type="term" value="F:restriction endodeoxyribonuclease activity"/>
    <property type="evidence" value="ECO:0007669"/>
    <property type="project" value="TreeGrafter"/>
</dbReference>
<sequence>MECLGPKCAELLLQWLRDRAAEGSGGPSPGGEGDRDRGRTVQGMLWSSVPYNDEAPAIRSEAELEGAFEHLEYAVFRRFENQLTRAERARLDNTIRNVLYKIERYAARLPGPEGPEVERRRRLIQEAVAEAREKAERLRLQARRADLKLAQLDSLSPEGFEEFVAELFEAIGYEVDRVGGTGDEGADLRVTRNGLRGVVQCKYHKKGVVGSPELQKFLGTIHHTGCHKGFFVTTRTFSLAAERFASDHPIELVDGPRLVELVREAMGPGATKEPEPAWF</sequence>
<dbReference type="OrthoDB" id="9803736at2"/>
<dbReference type="InterPro" id="IPR052906">
    <property type="entry name" value="Type_IV_Methyl-Rstrct_Enzyme"/>
</dbReference>
<dbReference type="GO" id="GO:0003677">
    <property type="term" value="F:DNA binding"/>
    <property type="evidence" value="ECO:0007669"/>
    <property type="project" value="InterPro"/>
</dbReference>
<dbReference type="SUPFAM" id="SSF52980">
    <property type="entry name" value="Restriction endonuclease-like"/>
    <property type="match status" value="1"/>
</dbReference>
<dbReference type="InterPro" id="IPR007560">
    <property type="entry name" value="Restrct_endonuc_IV_Mrr"/>
</dbReference>
<evidence type="ECO:0000256" key="1">
    <source>
        <dbReference type="SAM" id="Coils"/>
    </source>
</evidence>